<feature type="domain" description="Ig-like" evidence="8">
    <location>
        <begin position="72"/>
        <end position="192"/>
    </location>
</feature>
<gene>
    <name evidence="10" type="ORF">BRAFLDRAFT_70421</name>
</gene>
<evidence type="ECO:0000256" key="6">
    <source>
        <dbReference type="SAM" id="SignalP"/>
    </source>
</evidence>
<dbReference type="PROSITE" id="PS50835">
    <property type="entry name" value="IG_LIKE"/>
    <property type="match status" value="1"/>
</dbReference>
<dbReference type="SUPFAM" id="SSF48726">
    <property type="entry name" value="Immunoglobulin"/>
    <property type="match status" value="1"/>
</dbReference>
<dbReference type="InterPro" id="IPR013111">
    <property type="entry name" value="EGF_extracell"/>
</dbReference>
<name>C3XY24_BRAFL</name>
<dbReference type="SMART" id="SM00179">
    <property type="entry name" value="EGF_CA"/>
    <property type="match status" value="2"/>
</dbReference>
<evidence type="ECO:0000256" key="1">
    <source>
        <dbReference type="ARBA" id="ARBA00022536"/>
    </source>
</evidence>
<feature type="disulfide bond" evidence="5">
    <location>
        <begin position="243"/>
        <end position="252"/>
    </location>
</feature>
<dbReference type="SMART" id="SM00473">
    <property type="entry name" value="PAN_AP"/>
    <property type="match status" value="1"/>
</dbReference>
<organism>
    <name type="scientific">Branchiostoma floridae</name>
    <name type="common">Florida lancelet</name>
    <name type="synonym">Amphioxus</name>
    <dbReference type="NCBI Taxonomy" id="7739"/>
    <lineage>
        <taxon>Eukaryota</taxon>
        <taxon>Metazoa</taxon>
        <taxon>Chordata</taxon>
        <taxon>Cephalochordata</taxon>
        <taxon>Leptocardii</taxon>
        <taxon>Amphioxiformes</taxon>
        <taxon>Branchiostomatidae</taxon>
        <taxon>Branchiostoma</taxon>
    </lineage>
</organism>
<reference evidence="10" key="1">
    <citation type="journal article" date="2008" name="Nature">
        <title>The amphioxus genome and the evolution of the chordate karyotype.</title>
        <authorList>
            <consortium name="US DOE Joint Genome Institute (JGI-PGF)"/>
            <person name="Putnam N.H."/>
            <person name="Butts T."/>
            <person name="Ferrier D.E.K."/>
            <person name="Furlong R.F."/>
            <person name="Hellsten U."/>
            <person name="Kawashima T."/>
            <person name="Robinson-Rechavi M."/>
            <person name="Shoguchi E."/>
            <person name="Terry A."/>
            <person name="Yu J.-K."/>
            <person name="Benito-Gutierrez E.L."/>
            <person name="Dubchak I."/>
            <person name="Garcia-Fernandez J."/>
            <person name="Gibson-Brown J.J."/>
            <person name="Grigoriev I.V."/>
            <person name="Horton A.C."/>
            <person name="de Jong P.J."/>
            <person name="Jurka J."/>
            <person name="Kapitonov V.V."/>
            <person name="Kohara Y."/>
            <person name="Kuroki Y."/>
            <person name="Lindquist E."/>
            <person name="Lucas S."/>
            <person name="Osoegawa K."/>
            <person name="Pennacchio L.A."/>
            <person name="Salamov A.A."/>
            <person name="Satou Y."/>
            <person name="Sauka-Spengler T."/>
            <person name="Schmutz J."/>
            <person name="Shin-I T."/>
            <person name="Toyoda A."/>
            <person name="Bronner-Fraser M."/>
            <person name="Fujiyama A."/>
            <person name="Holland L.Z."/>
            <person name="Holland P.W.H."/>
            <person name="Satoh N."/>
            <person name="Rokhsar D.S."/>
        </authorList>
    </citation>
    <scope>NUCLEOTIDE SEQUENCE [LARGE SCALE GENOMIC DNA]</scope>
    <source>
        <strain evidence="10">S238N-H82</strain>
        <tissue evidence="10">Testes</tissue>
    </source>
</reference>
<dbReference type="InterPro" id="IPR036179">
    <property type="entry name" value="Ig-like_dom_sf"/>
</dbReference>
<dbReference type="EMBL" id="GG666472">
    <property type="protein sequence ID" value="EEN67078.1"/>
    <property type="molecule type" value="Genomic_DNA"/>
</dbReference>
<dbReference type="InParanoid" id="C3XY24"/>
<feature type="disulfide bond" evidence="5">
    <location>
        <begin position="414"/>
        <end position="423"/>
    </location>
</feature>
<evidence type="ECO:0000256" key="2">
    <source>
        <dbReference type="ARBA" id="ARBA00022729"/>
    </source>
</evidence>
<accession>C3XY24</accession>
<dbReference type="Gene3D" id="2.10.25.10">
    <property type="entry name" value="Laminin"/>
    <property type="match status" value="1"/>
</dbReference>
<dbReference type="AlphaFoldDB" id="C3XY24"/>
<dbReference type="Pfam" id="PF00008">
    <property type="entry name" value="EGF"/>
    <property type="match status" value="1"/>
</dbReference>
<dbReference type="SMART" id="SM00181">
    <property type="entry name" value="EGF"/>
    <property type="match status" value="3"/>
</dbReference>
<proteinExistence type="predicted"/>
<keyword evidence="4 5" id="KW-1015">Disulfide bond</keyword>
<dbReference type="Pfam" id="PF00024">
    <property type="entry name" value="PAN_1"/>
    <property type="match status" value="1"/>
</dbReference>
<dbReference type="InterPro" id="IPR001881">
    <property type="entry name" value="EGF-like_Ca-bd_dom"/>
</dbReference>
<feature type="domain" description="EGF-like" evidence="7">
    <location>
        <begin position="222"/>
        <end position="253"/>
    </location>
</feature>
<dbReference type="SUPFAM" id="SSF57414">
    <property type="entry name" value="Hairpin loop containing domain-like"/>
    <property type="match status" value="1"/>
</dbReference>
<evidence type="ECO:0000259" key="7">
    <source>
        <dbReference type="PROSITE" id="PS50026"/>
    </source>
</evidence>
<dbReference type="InterPro" id="IPR052108">
    <property type="entry name" value="MEGF/SIB"/>
</dbReference>
<sequence length="429" mass="45718">MSLRVLAFGVALTCVARFSTGVVDVTITSNGPVFNSSGDTRLYCYYTGTLIKQNNYEFGVEVDTGSGIGFTPQRSSGPVTGGYRVTFVTAAGDARVGVFSCQVQTTDGTQTEKAITFKMKREADVWPVAFTVTANSGDYVPLQMVQKSSRTGTLEWRKGGTTGSGGSVVTGQNCLTLTIDNAQTADEGFYECYYSGDSDRKQGIMRLIVRACAANKWGTSCTDDCPMCYNGGVCDDSTGECVCPPGFQGTNCETACPANRIGTNCDKACDGNDCTGKLLCVMDPYGCSCAPGLMGIECNTGPYLGYFTRTANKGLSRNNDEIIDDISPGECARRCLQGTTTVPLGLCKSFDYFNDGSSVQCLLSRKNTDDTGASLVSDSRLDYYHRNDFGPCSSFPCMHGGTCAEESSGYTCTCTDEWAGVNCQGTFTT</sequence>
<feature type="domain" description="EGF-like" evidence="7">
    <location>
        <begin position="388"/>
        <end position="424"/>
    </location>
</feature>
<feature type="signal peptide" evidence="6">
    <location>
        <begin position="1"/>
        <end position="21"/>
    </location>
</feature>
<dbReference type="CDD" id="cd00054">
    <property type="entry name" value="EGF_CA"/>
    <property type="match status" value="2"/>
</dbReference>
<dbReference type="GO" id="GO:0005509">
    <property type="term" value="F:calcium ion binding"/>
    <property type="evidence" value="ECO:0007669"/>
    <property type="project" value="InterPro"/>
</dbReference>
<feature type="domain" description="Apple" evidence="9">
    <location>
        <begin position="298"/>
        <end position="388"/>
    </location>
</feature>
<evidence type="ECO:0000256" key="4">
    <source>
        <dbReference type="ARBA" id="ARBA00023157"/>
    </source>
</evidence>
<dbReference type="PROSITE" id="PS50948">
    <property type="entry name" value="PAN"/>
    <property type="match status" value="1"/>
</dbReference>
<dbReference type="PANTHER" id="PTHR24035">
    <property type="entry name" value="MULTIPLE EPIDERMAL GROWTH FACTOR-LIKE DOMAINS PROTEIN"/>
    <property type="match status" value="1"/>
</dbReference>
<dbReference type="PANTHER" id="PTHR24035:SF109">
    <property type="entry name" value="PROTEIN DRAPER"/>
    <property type="match status" value="1"/>
</dbReference>
<dbReference type="Pfam" id="PF07974">
    <property type="entry name" value="EGF_2"/>
    <property type="match status" value="1"/>
</dbReference>
<dbReference type="Gene3D" id="2.60.40.10">
    <property type="entry name" value="Immunoglobulins"/>
    <property type="match status" value="1"/>
</dbReference>
<evidence type="ECO:0000256" key="5">
    <source>
        <dbReference type="PROSITE-ProRule" id="PRU00076"/>
    </source>
</evidence>
<feature type="chain" id="PRO_5002934899" evidence="6">
    <location>
        <begin position="22"/>
        <end position="429"/>
    </location>
</feature>
<keyword evidence="1 5" id="KW-0245">EGF-like domain</keyword>
<dbReference type="InterPro" id="IPR013783">
    <property type="entry name" value="Ig-like_fold"/>
</dbReference>
<evidence type="ECO:0000256" key="3">
    <source>
        <dbReference type="ARBA" id="ARBA00022737"/>
    </source>
</evidence>
<keyword evidence="2 6" id="KW-0732">Signal</keyword>
<dbReference type="InterPro" id="IPR000742">
    <property type="entry name" value="EGF"/>
</dbReference>
<evidence type="ECO:0000259" key="8">
    <source>
        <dbReference type="PROSITE" id="PS50835"/>
    </source>
</evidence>
<dbReference type="InterPro" id="IPR007110">
    <property type="entry name" value="Ig-like_dom"/>
</dbReference>
<dbReference type="Gene3D" id="2.170.300.10">
    <property type="entry name" value="Tie2 ligand-binding domain superfamily"/>
    <property type="match status" value="1"/>
</dbReference>
<dbReference type="InterPro" id="IPR003609">
    <property type="entry name" value="Pan_app"/>
</dbReference>
<dbReference type="eggNOG" id="KOG0200">
    <property type="taxonomic scope" value="Eukaryota"/>
</dbReference>
<keyword evidence="3" id="KW-0677">Repeat</keyword>
<dbReference type="PROSITE" id="PS50026">
    <property type="entry name" value="EGF_3"/>
    <property type="match status" value="2"/>
</dbReference>
<comment type="caution">
    <text evidence="5">Lacks conserved residue(s) required for the propagation of feature annotation.</text>
</comment>
<dbReference type="PROSITE" id="PS00022">
    <property type="entry name" value="EGF_1"/>
    <property type="match status" value="2"/>
</dbReference>
<protein>
    <submittedName>
        <fullName evidence="10">Uncharacterized protein</fullName>
    </submittedName>
</protein>
<dbReference type="SUPFAM" id="SSF57196">
    <property type="entry name" value="EGF/Laminin"/>
    <property type="match status" value="1"/>
</dbReference>
<dbReference type="FunFam" id="2.10.25.10:FF:000066">
    <property type="entry name" value="FAT atypical cadherin 4"/>
    <property type="match status" value="1"/>
</dbReference>
<evidence type="ECO:0000313" key="10">
    <source>
        <dbReference type="EMBL" id="EEN67078.1"/>
    </source>
</evidence>
<dbReference type="CDD" id="cd01099">
    <property type="entry name" value="PAN_AP_HGF"/>
    <property type="match status" value="1"/>
</dbReference>
<evidence type="ECO:0000259" key="9">
    <source>
        <dbReference type="PROSITE" id="PS50948"/>
    </source>
</evidence>